<keyword evidence="1" id="KW-0597">Phosphoprotein</keyword>
<proteinExistence type="predicted"/>
<evidence type="ECO:0000313" key="3">
    <source>
        <dbReference type="EMBL" id="OIQ98320.1"/>
    </source>
</evidence>
<dbReference type="PANTHER" id="PTHR44591:SF3">
    <property type="entry name" value="RESPONSE REGULATORY DOMAIN-CONTAINING PROTEIN"/>
    <property type="match status" value="1"/>
</dbReference>
<dbReference type="Pfam" id="PF00072">
    <property type="entry name" value="Response_reg"/>
    <property type="match status" value="1"/>
</dbReference>
<dbReference type="CDD" id="cd00156">
    <property type="entry name" value="REC"/>
    <property type="match status" value="1"/>
</dbReference>
<dbReference type="AlphaFoldDB" id="A0A1J5RPV8"/>
<protein>
    <submittedName>
        <fullName evidence="3">Chemotaxis protein CheY</fullName>
    </submittedName>
</protein>
<accession>A0A1J5RPV8</accession>
<dbReference type="PANTHER" id="PTHR44591">
    <property type="entry name" value="STRESS RESPONSE REGULATOR PROTEIN 1"/>
    <property type="match status" value="1"/>
</dbReference>
<dbReference type="SUPFAM" id="SSF52172">
    <property type="entry name" value="CheY-like"/>
    <property type="match status" value="1"/>
</dbReference>
<organism evidence="3">
    <name type="scientific">mine drainage metagenome</name>
    <dbReference type="NCBI Taxonomy" id="410659"/>
    <lineage>
        <taxon>unclassified sequences</taxon>
        <taxon>metagenomes</taxon>
        <taxon>ecological metagenomes</taxon>
    </lineage>
</organism>
<gene>
    <name evidence="3" type="primary">cheY_15</name>
    <name evidence="3" type="ORF">GALL_195980</name>
</gene>
<dbReference type="InterPro" id="IPR011006">
    <property type="entry name" value="CheY-like_superfamily"/>
</dbReference>
<dbReference type="SMART" id="SM00448">
    <property type="entry name" value="REC"/>
    <property type="match status" value="1"/>
</dbReference>
<dbReference type="PROSITE" id="PS50110">
    <property type="entry name" value="RESPONSE_REGULATORY"/>
    <property type="match status" value="1"/>
</dbReference>
<sequence length="120" mass="13117">MSKNMLIVDDSRFSRLSLRKVVTGAFEGWAIEDAADGEEALAIAARMPFDVVFIDYNMPGDDGLTVGKKLRLLQPQARLAMVTANVQGSLAEEVRANGIHFIPKPVTTENIVAFLTQEVP</sequence>
<comment type="caution">
    <text evidence="3">The sequence shown here is derived from an EMBL/GenBank/DDBJ whole genome shotgun (WGS) entry which is preliminary data.</text>
</comment>
<evidence type="ECO:0000259" key="2">
    <source>
        <dbReference type="PROSITE" id="PS50110"/>
    </source>
</evidence>
<feature type="domain" description="Response regulatory" evidence="2">
    <location>
        <begin position="4"/>
        <end position="119"/>
    </location>
</feature>
<dbReference type="Gene3D" id="3.40.50.2300">
    <property type="match status" value="1"/>
</dbReference>
<dbReference type="InterPro" id="IPR050595">
    <property type="entry name" value="Bact_response_regulator"/>
</dbReference>
<evidence type="ECO:0000256" key="1">
    <source>
        <dbReference type="ARBA" id="ARBA00022553"/>
    </source>
</evidence>
<reference evidence="3" key="1">
    <citation type="submission" date="2016-10" db="EMBL/GenBank/DDBJ databases">
        <title>Sequence of Gallionella enrichment culture.</title>
        <authorList>
            <person name="Poehlein A."/>
            <person name="Muehling M."/>
            <person name="Daniel R."/>
        </authorList>
    </citation>
    <scope>NUCLEOTIDE SEQUENCE</scope>
</reference>
<dbReference type="InterPro" id="IPR001789">
    <property type="entry name" value="Sig_transdc_resp-reg_receiver"/>
</dbReference>
<dbReference type="GO" id="GO:0000160">
    <property type="term" value="P:phosphorelay signal transduction system"/>
    <property type="evidence" value="ECO:0007669"/>
    <property type="project" value="InterPro"/>
</dbReference>
<dbReference type="EMBL" id="MLJW01000120">
    <property type="protein sequence ID" value="OIQ98320.1"/>
    <property type="molecule type" value="Genomic_DNA"/>
</dbReference>
<name>A0A1J5RPV8_9ZZZZ</name>